<feature type="compositionally biased region" description="Basic and acidic residues" evidence="1">
    <location>
        <begin position="279"/>
        <end position="292"/>
    </location>
</feature>
<dbReference type="GeneID" id="93373770"/>
<evidence type="ECO:0000313" key="3">
    <source>
        <dbReference type="Proteomes" id="UP000180166"/>
    </source>
</evidence>
<sequence length="427" mass="44636">MDPEALRRRAAMSQSGAEHEQTDIAGRGTDPDYIRRLEDFDRFSHEQIHRRVQAMNPGDMHRVAETWISIADSMFGALTVLHASVQSTLADGMAGNIADAAAASARRFVRDATDIAEIAQSTGHRLTAAAYGAEAVRKTVPPPLIHGSPNVREKQRQIALAALDANYTPIYPPAGSGIPAFFTVMAPGDEAAGEDWRGARDSGPTPGAPEPGPGPGTSGTSPLIEPASYARDGSDGTDEPGAQSPDTSMAGTNPADARDISRTGARGDTLSPGYVSPNTDDRSRRDSSDLDTRPATIAPPENPLTTGRTPPPTGKPAAPARPHATPATPDPGHSFPGPLKPGTPTQPRSLTPADGPGSSGSAIPPGLFTPGSRAGTDPDSAHRCPPWLIRDRQDELLGSPLPHVPPTLGAEFPSARYDLTPPEHSLD</sequence>
<dbReference type="Gene3D" id="1.20.1260.20">
    <property type="entry name" value="PPE superfamily"/>
    <property type="match status" value="1"/>
</dbReference>
<dbReference type="InterPro" id="IPR038332">
    <property type="entry name" value="PPE_sf"/>
</dbReference>
<dbReference type="SUPFAM" id="SSF140459">
    <property type="entry name" value="PE/PPE dimer-like"/>
    <property type="match status" value="1"/>
</dbReference>
<feature type="compositionally biased region" description="Low complexity" evidence="1">
    <location>
        <begin position="315"/>
        <end position="327"/>
    </location>
</feature>
<feature type="region of interest" description="Disordered" evidence="1">
    <location>
        <begin position="9"/>
        <end position="30"/>
    </location>
</feature>
<feature type="region of interest" description="Disordered" evidence="1">
    <location>
        <begin position="192"/>
        <end position="427"/>
    </location>
</feature>
<reference evidence="2 3" key="1">
    <citation type="submission" date="2016-10" db="EMBL/GenBank/DDBJ databases">
        <title>Genome sequence of Nocardia seriolae strain EM150506, isolated from Anguila japonica.</title>
        <authorList>
            <person name="Han H.-J."/>
        </authorList>
    </citation>
    <scope>NUCLEOTIDE SEQUENCE [LARGE SCALE GENOMIC DNA]</scope>
    <source>
        <strain evidence="2 3">EM150506</strain>
    </source>
</reference>
<accession>A0ABC8ASW2</accession>
<dbReference type="KEGG" id="nsr:NS506_03132"/>
<proteinExistence type="predicted"/>
<evidence type="ECO:0000256" key="1">
    <source>
        <dbReference type="SAM" id="MobiDB-lite"/>
    </source>
</evidence>
<organism evidence="2 3">
    <name type="scientific">Nocardia seriolae</name>
    <dbReference type="NCBI Taxonomy" id="37332"/>
    <lineage>
        <taxon>Bacteria</taxon>
        <taxon>Bacillati</taxon>
        <taxon>Actinomycetota</taxon>
        <taxon>Actinomycetes</taxon>
        <taxon>Mycobacteriales</taxon>
        <taxon>Nocardiaceae</taxon>
        <taxon>Nocardia</taxon>
    </lineage>
</organism>
<dbReference type="Proteomes" id="UP000180166">
    <property type="component" value="Chromosome"/>
</dbReference>
<evidence type="ECO:0000313" key="2">
    <source>
        <dbReference type="EMBL" id="APA97188.1"/>
    </source>
</evidence>
<feature type="compositionally biased region" description="Low complexity" evidence="1">
    <location>
        <begin position="352"/>
        <end position="366"/>
    </location>
</feature>
<dbReference type="AlphaFoldDB" id="A0ABC8ASW2"/>
<protein>
    <submittedName>
        <fullName evidence="2">Uncharacterized protein</fullName>
    </submittedName>
</protein>
<name>A0ABC8ASW2_9NOCA</name>
<gene>
    <name evidence="2" type="ORF">NS506_03132</name>
</gene>
<dbReference type="EMBL" id="CP017839">
    <property type="protein sequence ID" value="APA97188.1"/>
    <property type="molecule type" value="Genomic_DNA"/>
</dbReference>
<dbReference type="RefSeq" id="WP_071343900.1">
    <property type="nucleotide sequence ID" value="NZ_AP017900.1"/>
</dbReference>